<keyword evidence="10 19" id="KW-0547">Nucleotide-binding</keyword>
<feature type="binding site" evidence="19">
    <location>
        <position position="210"/>
    </location>
    <ligand>
        <name>ATP</name>
        <dbReference type="ChEBI" id="CHEBI:30616"/>
        <label>1</label>
    </ligand>
</feature>
<feature type="binding site" evidence="19">
    <location>
        <position position="842"/>
    </location>
    <ligand>
        <name>Mn(2+)</name>
        <dbReference type="ChEBI" id="CHEBI:29035"/>
        <label>4</label>
    </ligand>
</feature>
<dbReference type="InterPro" id="IPR011761">
    <property type="entry name" value="ATP-grasp"/>
</dbReference>
<dbReference type="PROSITE" id="PS51855">
    <property type="entry name" value="MGS"/>
    <property type="match status" value="1"/>
</dbReference>
<feature type="binding site" evidence="19">
    <location>
        <position position="828"/>
    </location>
    <ligand>
        <name>Mg(2+)</name>
        <dbReference type="ChEBI" id="CHEBI:18420"/>
        <label>3</label>
    </ligand>
</feature>
<comment type="cofactor">
    <cofactor evidence="1">
        <name>Mn(2+)</name>
        <dbReference type="ChEBI" id="CHEBI:29035"/>
    </cofactor>
</comment>
<feature type="region of interest" description="Allosteric domain" evidence="19">
    <location>
        <begin position="936"/>
        <end position="1070"/>
    </location>
</feature>
<dbReference type="SUPFAM" id="SSF56059">
    <property type="entry name" value="Glutathione synthetase ATP-binding domain-like"/>
    <property type="match status" value="2"/>
</dbReference>
<dbReference type="EC" id="6.3.4.16" evidence="19"/>
<accession>A0A538SQU0</accession>
<comment type="pathway">
    <text evidence="2 19">Pyrimidine metabolism; UMP biosynthesis via de novo pathway; (S)-dihydroorotate from bicarbonate: step 1/3.</text>
</comment>
<evidence type="ECO:0000256" key="16">
    <source>
        <dbReference type="ARBA" id="ARBA00048816"/>
    </source>
</evidence>
<dbReference type="InterPro" id="IPR011607">
    <property type="entry name" value="MGS-like_dom"/>
</dbReference>
<dbReference type="InterPro" id="IPR058047">
    <property type="entry name" value="CPSase_preATP-grasp"/>
</dbReference>
<feature type="binding site" evidence="19">
    <location>
        <position position="842"/>
    </location>
    <ligand>
        <name>Mg(2+)</name>
        <dbReference type="ChEBI" id="CHEBI:18420"/>
        <label>4</label>
    </ligand>
</feature>
<dbReference type="EC" id="6.3.5.5" evidence="19"/>
<feature type="binding site" evidence="19">
    <location>
        <position position="840"/>
    </location>
    <ligand>
        <name>Mn(2+)</name>
        <dbReference type="ChEBI" id="CHEBI:29035"/>
        <label>3</label>
    </ligand>
</feature>
<evidence type="ECO:0000256" key="19">
    <source>
        <dbReference type="HAMAP-Rule" id="MF_01210"/>
    </source>
</evidence>
<keyword evidence="5 19" id="KW-0055">Arginine biosynthesis</keyword>
<keyword evidence="13 19" id="KW-0665">Pyrimidine biosynthesis</keyword>
<dbReference type="FunFam" id="3.30.470.20:FF:000026">
    <property type="entry name" value="Carbamoyl-phosphate synthase large chain"/>
    <property type="match status" value="1"/>
</dbReference>
<dbReference type="CDD" id="cd01424">
    <property type="entry name" value="MGS_CPS_II"/>
    <property type="match status" value="1"/>
</dbReference>
<dbReference type="EMBL" id="VBOT01000010">
    <property type="protein sequence ID" value="TMQ53743.1"/>
    <property type="molecule type" value="Genomic_DNA"/>
</dbReference>
<dbReference type="SUPFAM" id="SSF52335">
    <property type="entry name" value="Methylglyoxal synthase-like"/>
    <property type="match status" value="1"/>
</dbReference>
<comment type="caution">
    <text evidence="22">The sequence shown here is derived from an EMBL/GenBank/DDBJ whole genome shotgun (WGS) entry which is preliminary data.</text>
</comment>
<feature type="binding site" evidence="19">
    <location>
        <position position="299"/>
    </location>
    <ligand>
        <name>Mg(2+)</name>
        <dbReference type="ChEBI" id="CHEBI:18420"/>
        <label>2</label>
    </ligand>
</feature>
<feature type="binding site" evidence="19">
    <location>
        <position position="785"/>
    </location>
    <ligand>
        <name>ATP</name>
        <dbReference type="ChEBI" id="CHEBI:30616"/>
        <label>2</label>
    </ligand>
</feature>
<feature type="binding site" evidence="19">
    <location>
        <position position="714"/>
    </location>
    <ligand>
        <name>ATP</name>
        <dbReference type="ChEBI" id="CHEBI:30616"/>
        <label>2</label>
    </ligand>
</feature>
<dbReference type="InterPro" id="IPR005480">
    <property type="entry name" value="CPSase_lsu_oligo"/>
</dbReference>
<feature type="binding site" evidence="19">
    <location>
        <position position="285"/>
    </location>
    <ligand>
        <name>Mg(2+)</name>
        <dbReference type="ChEBI" id="CHEBI:18420"/>
        <label>1</label>
    </ligand>
</feature>
<dbReference type="Gene3D" id="1.10.1030.10">
    <property type="entry name" value="Carbamoyl-phosphate synthetase, large subunit oligomerisation domain"/>
    <property type="match status" value="1"/>
</dbReference>
<dbReference type="FunFam" id="3.30.470.20:FF:000007">
    <property type="entry name" value="Carbamoyl-phosphate synthase large chain"/>
    <property type="match status" value="1"/>
</dbReference>
<evidence type="ECO:0000259" key="21">
    <source>
        <dbReference type="PROSITE" id="PS51855"/>
    </source>
</evidence>
<dbReference type="UniPathway" id="UPA00070">
    <property type="reaction ID" value="UER00115"/>
</dbReference>
<feature type="binding site" evidence="19">
    <location>
        <position position="285"/>
    </location>
    <ligand>
        <name>Mn(2+)</name>
        <dbReference type="ChEBI" id="CHEBI:29035"/>
        <label>1</label>
    </ligand>
</feature>
<feature type="binding site" evidence="19">
    <location>
        <position position="169"/>
    </location>
    <ligand>
        <name>ATP</name>
        <dbReference type="ChEBI" id="CHEBI:30616"/>
        <label>1</label>
    </ligand>
</feature>
<keyword evidence="11 19" id="KW-0067">ATP-binding</keyword>
<comment type="cofactor">
    <cofactor evidence="19">
        <name>Mg(2+)</name>
        <dbReference type="ChEBI" id="CHEBI:18420"/>
    </cofactor>
    <cofactor evidence="19">
        <name>Mn(2+)</name>
        <dbReference type="ChEBI" id="CHEBI:29035"/>
    </cofactor>
    <text evidence="19">Binds 4 Mg(2+) or Mn(2+) ions per subunit.</text>
</comment>
<dbReference type="Pfam" id="PF02787">
    <property type="entry name" value="CPSase_L_D3"/>
    <property type="match status" value="1"/>
</dbReference>
<dbReference type="GO" id="GO:0046872">
    <property type="term" value="F:metal ion binding"/>
    <property type="evidence" value="ECO:0007669"/>
    <property type="project" value="UniProtKB-KW"/>
</dbReference>
<feature type="binding site" evidence="19">
    <location>
        <position position="301"/>
    </location>
    <ligand>
        <name>Mn(2+)</name>
        <dbReference type="ChEBI" id="CHEBI:29035"/>
        <label>2</label>
    </ligand>
</feature>
<dbReference type="UniPathway" id="UPA00068">
    <property type="reaction ID" value="UER00171"/>
</dbReference>
<dbReference type="FunFam" id="3.40.50.20:FF:000001">
    <property type="entry name" value="Carbamoyl-phosphate synthase large chain"/>
    <property type="match status" value="2"/>
</dbReference>
<feature type="binding site" evidence="19">
    <location>
        <position position="840"/>
    </location>
    <ligand>
        <name>Mn(2+)</name>
        <dbReference type="ChEBI" id="CHEBI:29035"/>
        <label>4</label>
    </ligand>
</feature>
<feature type="binding site" evidence="19">
    <location>
        <position position="828"/>
    </location>
    <ligand>
        <name>ATP</name>
        <dbReference type="ChEBI" id="CHEBI:30616"/>
        <label>2</label>
    </ligand>
</feature>
<feature type="binding site" evidence="19">
    <location>
        <position position="755"/>
    </location>
    <ligand>
        <name>ATP</name>
        <dbReference type="ChEBI" id="CHEBI:30616"/>
        <label>2</label>
    </ligand>
</feature>
<keyword evidence="14" id="KW-0464">Manganese</keyword>
<keyword evidence="9 19" id="KW-0677">Repeat</keyword>
<feature type="binding site" evidence="19">
    <location>
        <position position="242"/>
    </location>
    <ligand>
        <name>ATP</name>
        <dbReference type="ChEBI" id="CHEBI:30616"/>
        <label>1</label>
    </ligand>
</feature>
<dbReference type="PANTHER" id="PTHR11405">
    <property type="entry name" value="CARBAMOYLTRANSFERASE FAMILY MEMBER"/>
    <property type="match status" value="1"/>
</dbReference>
<evidence type="ECO:0000256" key="17">
    <source>
        <dbReference type="ARBA" id="ARBA00057223"/>
    </source>
</evidence>
<feature type="binding site" evidence="19">
    <location>
        <position position="243"/>
    </location>
    <ligand>
        <name>ATP</name>
        <dbReference type="ChEBI" id="CHEBI:30616"/>
        <label>1</label>
    </ligand>
</feature>
<feature type="binding site" evidence="19">
    <location>
        <position position="285"/>
    </location>
    <ligand>
        <name>ATP</name>
        <dbReference type="ChEBI" id="CHEBI:30616"/>
        <label>1</label>
    </ligand>
</feature>
<feature type="binding site" evidence="19">
    <location>
        <position position="753"/>
    </location>
    <ligand>
        <name>ATP</name>
        <dbReference type="ChEBI" id="CHEBI:30616"/>
        <label>2</label>
    </ligand>
</feature>
<dbReference type="FunFam" id="1.10.1030.10:FF:000002">
    <property type="entry name" value="Carbamoyl-phosphate synthase large chain"/>
    <property type="match status" value="1"/>
</dbReference>
<feature type="binding site" evidence="19">
    <location>
        <position position="788"/>
    </location>
    <ligand>
        <name>ATP</name>
        <dbReference type="ChEBI" id="CHEBI:30616"/>
        <label>2</label>
    </ligand>
</feature>
<dbReference type="HAMAP" id="MF_01210_B">
    <property type="entry name" value="CPSase_L_chain_B"/>
    <property type="match status" value="1"/>
</dbReference>
<dbReference type="PRINTS" id="PR00098">
    <property type="entry name" value="CPSASE"/>
</dbReference>
<comment type="catalytic activity">
    <reaction evidence="16 19">
        <text>hydrogencarbonate + L-glutamine + 2 ATP + H2O = carbamoyl phosphate + L-glutamate + 2 ADP + phosphate + 2 H(+)</text>
        <dbReference type="Rhea" id="RHEA:18633"/>
        <dbReference type="ChEBI" id="CHEBI:15377"/>
        <dbReference type="ChEBI" id="CHEBI:15378"/>
        <dbReference type="ChEBI" id="CHEBI:17544"/>
        <dbReference type="ChEBI" id="CHEBI:29985"/>
        <dbReference type="ChEBI" id="CHEBI:30616"/>
        <dbReference type="ChEBI" id="CHEBI:43474"/>
        <dbReference type="ChEBI" id="CHEBI:58228"/>
        <dbReference type="ChEBI" id="CHEBI:58359"/>
        <dbReference type="ChEBI" id="CHEBI:456216"/>
        <dbReference type="EC" id="6.3.5.5"/>
    </reaction>
</comment>
<feature type="domain" description="ATP-grasp" evidence="20">
    <location>
        <begin position="133"/>
        <end position="328"/>
    </location>
</feature>
<dbReference type="HAMAP" id="MF_01210_A">
    <property type="entry name" value="CPSase_L_chain_A"/>
    <property type="match status" value="1"/>
</dbReference>
<evidence type="ECO:0000256" key="12">
    <source>
        <dbReference type="ARBA" id="ARBA00022842"/>
    </source>
</evidence>
<dbReference type="PROSITE" id="PS00867">
    <property type="entry name" value="CPSASE_2"/>
    <property type="match status" value="2"/>
</dbReference>
<dbReference type="GO" id="GO:0044205">
    <property type="term" value="P:'de novo' UMP biosynthetic process"/>
    <property type="evidence" value="ECO:0007669"/>
    <property type="project" value="UniProtKB-UniRule"/>
</dbReference>
<organism evidence="22 23">
    <name type="scientific">Eiseniibacteriota bacterium</name>
    <dbReference type="NCBI Taxonomy" id="2212470"/>
    <lineage>
        <taxon>Bacteria</taxon>
        <taxon>Candidatus Eiseniibacteriota</taxon>
    </lineage>
</organism>
<reference evidence="22 23" key="1">
    <citation type="journal article" date="2019" name="Nat. Microbiol.">
        <title>Mediterranean grassland soil C-N compound turnover is dependent on rainfall and depth, and is mediated by genomically divergent microorganisms.</title>
        <authorList>
            <person name="Diamond S."/>
            <person name="Andeer P.F."/>
            <person name="Li Z."/>
            <person name="Crits-Christoph A."/>
            <person name="Burstein D."/>
            <person name="Anantharaman K."/>
            <person name="Lane K.R."/>
            <person name="Thomas B.C."/>
            <person name="Pan C."/>
            <person name="Northen T.R."/>
            <person name="Banfield J.F."/>
        </authorList>
    </citation>
    <scope>NUCLEOTIDE SEQUENCE [LARGE SCALE GENOMIC DNA]</scope>
    <source>
        <strain evidence="22">WS_3</strain>
    </source>
</reference>
<dbReference type="NCBIfam" id="NF009455">
    <property type="entry name" value="PRK12815.1"/>
    <property type="match status" value="1"/>
</dbReference>
<dbReference type="PROSITE" id="PS00866">
    <property type="entry name" value="CPSASE_1"/>
    <property type="match status" value="2"/>
</dbReference>
<feature type="binding site" evidence="19">
    <location>
        <position position="208"/>
    </location>
    <ligand>
        <name>ATP</name>
        <dbReference type="ChEBI" id="CHEBI:30616"/>
        <label>1</label>
    </ligand>
</feature>
<feature type="binding site" evidence="19">
    <location>
        <position position="787"/>
    </location>
    <ligand>
        <name>ATP</name>
        <dbReference type="ChEBI" id="CHEBI:30616"/>
        <label>2</label>
    </ligand>
</feature>
<dbReference type="InterPro" id="IPR006275">
    <property type="entry name" value="CPSase_lsu"/>
</dbReference>
<dbReference type="InterPro" id="IPR033937">
    <property type="entry name" value="MGS_CPS_CarB"/>
</dbReference>
<feature type="domain" description="ATP-grasp" evidence="20">
    <location>
        <begin position="678"/>
        <end position="869"/>
    </location>
</feature>
<feature type="binding site" evidence="19">
    <location>
        <position position="840"/>
    </location>
    <ligand>
        <name>Mg(2+)</name>
        <dbReference type="ChEBI" id="CHEBI:18420"/>
        <label>4</label>
    </ligand>
</feature>
<dbReference type="GO" id="GO:0005737">
    <property type="term" value="C:cytoplasm"/>
    <property type="evidence" value="ECO:0007669"/>
    <property type="project" value="TreeGrafter"/>
</dbReference>
<feature type="binding site" evidence="19">
    <location>
        <position position="299"/>
    </location>
    <ligand>
        <name>Mn(2+)</name>
        <dbReference type="ChEBI" id="CHEBI:29035"/>
        <label>1</label>
    </ligand>
</feature>
<dbReference type="NCBIfam" id="NF003671">
    <property type="entry name" value="PRK05294.1"/>
    <property type="match status" value="1"/>
</dbReference>
<dbReference type="PROSITE" id="PS51257">
    <property type="entry name" value="PROKAR_LIPOPROTEIN"/>
    <property type="match status" value="1"/>
</dbReference>
<dbReference type="SUPFAM" id="SSF52440">
    <property type="entry name" value="PreATP-grasp domain"/>
    <property type="match status" value="2"/>
</dbReference>
<dbReference type="InterPro" id="IPR005479">
    <property type="entry name" value="CPAse_ATP-bd"/>
</dbReference>
<comment type="similarity">
    <text evidence="4 19">Belongs to the CarB family.</text>
</comment>
<dbReference type="Gene3D" id="3.40.50.20">
    <property type="match status" value="2"/>
</dbReference>
<dbReference type="PROSITE" id="PS50975">
    <property type="entry name" value="ATP_GRASP"/>
    <property type="match status" value="2"/>
</dbReference>
<dbReference type="InterPro" id="IPR005483">
    <property type="entry name" value="CPSase_dom"/>
</dbReference>
<feature type="region of interest" description="Carboxyphosphate synthetic domain" evidence="19">
    <location>
        <begin position="1"/>
        <end position="402"/>
    </location>
</feature>
<comment type="catalytic activity">
    <reaction evidence="15 19">
        <text>hydrogencarbonate + NH4(+) + 2 ATP = carbamoyl phosphate + 2 ADP + phosphate + 2 H(+)</text>
        <dbReference type="Rhea" id="RHEA:18029"/>
        <dbReference type="ChEBI" id="CHEBI:15378"/>
        <dbReference type="ChEBI" id="CHEBI:17544"/>
        <dbReference type="ChEBI" id="CHEBI:28938"/>
        <dbReference type="ChEBI" id="CHEBI:30616"/>
        <dbReference type="ChEBI" id="CHEBI:43474"/>
        <dbReference type="ChEBI" id="CHEBI:58228"/>
        <dbReference type="ChEBI" id="CHEBI:456216"/>
        <dbReference type="EC" id="6.3.4.16"/>
    </reaction>
</comment>
<sequence length="1070" mass="116688">MPVRSDLHKILIIGAGPIVIGQACEFDYSGTQGCRALRSLGLEVVLLNSNPATIMTDPEFADRTYIEPLRSEIAERIIERERPDALLPTLGGQTALNLAVELSHRGVLERYGVQLIGASLEAIETAEDRDKFRRAMQSVGLKLPRGGHASQVAEAVALGESLRYPLVLRSSFALGGHGSATVHNVRQLREAARYALAASPHQAVLIEECLLGWKEFELEVMRDRADNCVVVCSIENFDPMGVHTGDSITVAPAQTLTDRCYQEMRDAAFTVIRTIKVEAGGSNIQFAVHPDTGEMRVIEMNPRVSRSSALASKATGFPIAKIAAMLAAGLTLDEIPNDITRRTPACFEPALDYCVVKIPRWAFEKFPAAEQRLGTRMKSVGEVMAIGRIFPEALLKGMRALETGADQLPGPATPRELERLKESLAEPSPARLRDLFRALASGESPESLSSISGVDSWFLRQMKRVSEADRALAGARGDEKEEMWRDGRVHEAKRLGISDRHLAQRLGLPEVEIRRRRRAHGIRPVMKAVDTCAAEFVAVTPYFYSTYEEETEVPDGDRPRVVILGSGPNRIGQGLEFDYCCVQAALELKDRGYEVLLINSNPETVSTDYDVSSRLYFEPLTVEDVLNVIEIERPVGVIVQLGGQTPLKLARALHEARVPLWGTPFDGLDLAENRARFRALLDQLGLRQPESLTATSRDQALHCAQALGYPVLVRPSYVLGGRGMRVAYSAADLEDWLTGEALVSEDEPLLLDKFLEGALEVDVDAVSDGETVLVGAVMEHIEEAGIHSGDSTCVIPPFTLGEATQRAVREITARLARALQVQGLVNVQFAVRNDRVYVLEANPRASRTVPFVSKSVGLPLARLAARVMAGERLSDIAPPVAPEPPLVCVKKPVLPFNRFPGEDTVLGPEMKSTGEVMGRDLDFGRALAKAHLGSGELLPAQGNVFLSVRDDDKRAITFMAKKLAELGYGLIATRGTARFLSLNGVPCREVFKVHEGRPHVVDLIENGEIQLVLNTPLGRASEYDEKAIRERAVALGVPVITTVAGALAAVSGMEALRRGPLDVAALQEVM</sequence>
<feature type="binding site" evidence="19">
    <location>
        <position position="840"/>
    </location>
    <ligand>
        <name>Mg(2+)</name>
        <dbReference type="ChEBI" id="CHEBI:18420"/>
        <label>3</label>
    </ligand>
</feature>
<feature type="binding site" evidence="19">
    <location>
        <position position="299"/>
    </location>
    <ligand>
        <name>ATP</name>
        <dbReference type="ChEBI" id="CHEBI:30616"/>
        <label>1</label>
    </ligand>
</feature>
<dbReference type="Pfam" id="PF25596">
    <property type="entry name" value="CPSase_L_D1"/>
    <property type="match status" value="2"/>
</dbReference>
<evidence type="ECO:0000256" key="4">
    <source>
        <dbReference type="ARBA" id="ARBA00009799"/>
    </source>
</evidence>
<feature type="binding site" evidence="19">
    <location>
        <position position="786"/>
    </location>
    <ligand>
        <name>ATP</name>
        <dbReference type="ChEBI" id="CHEBI:30616"/>
        <label>2</label>
    </ligand>
</feature>
<feature type="binding site" evidence="19">
    <location>
        <position position="176"/>
    </location>
    <ligand>
        <name>ATP</name>
        <dbReference type="ChEBI" id="CHEBI:30616"/>
        <label>1</label>
    </ligand>
</feature>
<keyword evidence="8" id="KW-0479">Metal-binding</keyword>
<dbReference type="Gene3D" id="3.40.50.1380">
    <property type="entry name" value="Methylglyoxal synthase-like domain"/>
    <property type="match status" value="1"/>
</dbReference>
<dbReference type="PANTHER" id="PTHR11405:SF53">
    <property type="entry name" value="CARBAMOYL-PHOSPHATE SYNTHASE [AMMONIA], MITOCHONDRIAL"/>
    <property type="match status" value="1"/>
</dbReference>
<dbReference type="Gene3D" id="3.30.470.20">
    <property type="entry name" value="ATP-grasp fold, B domain"/>
    <property type="match status" value="2"/>
</dbReference>
<evidence type="ECO:0000256" key="8">
    <source>
        <dbReference type="ARBA" id="ARBA00022723"/>
    </source>
</evidence>
<evidence type="ECO:0000256" key="18">
    <source>
        <dbReference type="ARBA" id="ARBA00062056"/>
    </source>
</evidence>
<dbReference type="GO" id="GO:0006541">
    <property type="term" value="P:glutamine metabolic process"/>
    <property type="evidence" value="ECO:0007669"/>
    <property type="project" value="TreeGrafter"/>
</dbReference>
<feature type="binding site" evidence="19">
    <location>
        <position position="301"/>
    </location>
    <ligand>
        <name>Mg(2+)</name>
        <dbReference type="ChEBI" id="CHEBI:18420"/>
        <label>2</label>
    </ligand>
</feature>
<feature type="binding site" evidence="19">
    <location>
        <position position="241"/>
    </location>
    <ligand>
        <name>ATP</name>
        <dbReference type="ChEBI" id="CHEBI:30616"/>
        <label>1</label>
    </ligand>
</feature>
<comment type="caution">
    <text evidence="19">Lacks conserved residue(s) required for the propagation of feature annotation.</text>
</comment>
<dbReference type="InterPro" id="IPR036914">
    <property type="entry name" value="MGS-like_dom_sf"/>
</dbReference>
<evidence type="ECO:0000256" key="1">
    <source>
        <dbReference type="ARBA" id="ARBA00001936"/>
    </source>
</evidence>
<evidence type="ECO:0000256" key="9">
    <source>
        <dbReference type="ARBA" id="ARBA00022737"/>
    </source>
</evidence>
<evidence type="ECO:0000256" key="13">
    <source>
        <dbReference type="ARBA" id="ARBA00022975"/>
    </source>
</evidence>
<feature type="domain" description="MGS-like" evidence="21">
    <location>
        <begin position="936"/>
        <end position="1070"/>
    </location>
</feature>
<feature type="binding site" evidence="19">
    <location>
        <position position="299"/>
    </location>
    <ligand>
        <name>Mn(2+)</name>
        <dbReference type="ChEBI" id="CHEBI:29035"/>
        <label>2</label>
    </ligand>
</feature>
<dbReference type="GO" id="GO:0006526">
    <property type="term" value="P:L-arginine biosynthetic process"/>
    <property type="evidence" value="ECO:0007669"/>
    <property type="project" value="UniProtKB-UniRule"/>
</dbReference>
<keyword evidence="12" id="KW-0460">Magnesium</keyword>
<keyword evidence="6 19" id="KW-0436">Ligase</keyword>
<protein>
    <recommendedName>
        <fullName evidence="19">Carbamoyl phosphate synthase large chain</fullName>
        <ecNumber evidence="19">6.3.4.16</ecNumber>
        <ecNumber evidence="19">6.3.5.5</ecNumber>
    </recommendedName>
    <alternativeName>
        <fullName evidence="19">Carbamoyl phosphate synthetase ammonia chain</fullName>
    </alternativeName>
</protein>
<proteinExistence type="inferred from homology"/>
<feature type="binding site" evidence="19">
    <location>
        <position position="299"/>
    </location>
    <ligand>
        <name>Mg(2+)</name>
        <dbReference type="ChEBI" id="CHEBI:18420"/>
        <label>1</label>
    </ligand>
</feature>
<dbReference type="Pfam" id="PF02786">
    <property type="entry name" value="CPSase_L_D2"/>
    <property type="match status" value="2"/>
</dbReference>
<dbReference type="AlphaFoldDB" id="A0A538SQU0"/>
<evidence type="ECO:0000313" key="22">
    <source>
        <dbReference type="EMBL" id="TMQ53743.1"/>
    </source>
</evidence>
<comment type="function">
    <text evidence="17 19">Large subunit of the glutamine-dependent carbamoyl phosphate synthetase (CPSase). CPSase catalyzes the formation of carbamoyl phosphate from the ammonia moiety of glutamine, carbonate, and phosphate donated by ATP, constituting the first step of 2 biosynthetic pathways, one leading to arginine and/or urea and the other to pyrimidine nucleotides. The large subunit (synthetase) binds the substrates ammonia (free or transferred from glutamine from the small subunit), hydrogencarbonate and ATP and carries out an ATP-coupled ligase reaction, activating hydrogencarbonate by forming carboxy phosphate which reacts with ammonia to form carbamoyl phosphate.</text>
</comment>
<dbReference type="SMART" id="SM00851">
    <property type="entry name" value="MGS"/>
    <property type="match status" value="1"/>
</dbReference>
<feature type="binding site" evidence="19">
    <location>
        <position position="215"/>
    </location>
    <ligand>
        <name>ATP</name>
        <dbReference type="ChEBI" id="CHEBI:30616"/>
        <label>1</label>
    </ligand>
</feature>
<dbReference type="GO" id="GO:0004087">
    <property type="term" value="F:carbamoyl-phosphate synthase (ammonia) activity"/>
    <property type="evidence" value="ECO:0007669"/>
    <property type="project" value="UniProtKB-EC"/>
</dbReference>
<evidence type="ECO:0000256" key="10">
    <source>
        <dbReference type="ARBA" id="ARBA00022741"/>
    </source>
</evidence>
<evidence type="ECO:0000256" key="7">
    <source>
        <dbReference type="ARBA" id="ARBA00022605"/>
    </source>
</evidence>
<feature type="binding site" evidence="19">
    <location>
        <position position="760"/>
    </location>
    <ligand>
        <name>ATP</name>
        <dbReference type="ChEBI" id="CHEBI:30616"/>
        <label>2</label>
    </ligand>
</feature>
<evidence type="ECO:0000256" key="5">
    <source>
        <dbReference type="ARBA" id="ARBA00022571"/>
    </source>
</evidence>
<evidence type="ECO:0000259" key="20">
    <source>
        <dbReference type="PROSITE" id="PS50975"/>
    </source>
</evidence>
<evidence type="ECO:0000256" key="15">
    <source>
        <dbReference type="ARBA" id="ARBA00047359"/>
    </source>
</evidence>
<keyword evidence="7 19" id="KW-0028">Amino-acid biosynthesis</keyword>
<comment type="pathway">
    <text evidence="3 19">Amino-acid biosynthesis; L-arginine biosynthesis; carbamoyl phosphate from bicarbonate: step 1/1.</text>
</comment>
<evidence type="ECO:0000256" key="2">
    <source>
        <dbReference type="ARBA" id="ARBA00004812"/>
    </source>
</evidence>
<evidence type="ECO:0000256" key="14">
    <source>
        <dbReference type="ARBA" id="ARBA00023211"/>
    </source>
</evidence>
<dbReference type="SUPFAM" id="SSF48108">
    <property type="entry name" value="Carbamoyl phosphate synthetase, large subunit connection domain"/>
    <property type="match status" value="1"/>
</dbReference>
<evidence type="ECO:0000313" key="23">
    <source>
        <dbReference type="Proteomes" id="UP000320184"/>
    </source>
</evidence>
<gene>
    <name evidence="19 22" type="primary">carB</name>
    <name evidence="22" type="ORF">E6K73_00840</name>
</gene>
<feature type="binding site" evidence="19">
    <location>
        <position position="840"/>
    </location>
    <ligand>
        <name>ATP</name>
        <dbReference type="ChEBI" id="CHEBI:30616"/>
        <label>2</label>
    </ligand>
</feature>
<dbReference type="Pfam" id="PF02142">
    <property type="entry name" value="MGS"/>
    <property type="match status" value="1"/>
</dbReference>
<feature type="binding site" evidence="19">
    <location>
        <position position="175"/>
    </location>
    <ligand>
        <name>ATP</name>
        <dbReference type="ChEBI" id="CHEBI:30616"/>
        <label>1</label>
    </ligand>
</feature>
<evidence type="ECO:0000256" key="11">
    <source>
        <dbReference type="ARBA" id="ARBA00022840"/>
    </source>
</evidence>
<dbReference type="GO" id="GO:0004088">
    <property type="term" value="F:carbamoyl-phosphate synthase (glutamine-hydrolyzing) activity"/>
    <property type="evidence" value="ECO:0007669"/>
    <property type="project" value="UniProtKB-UniRule"/>
</dbReference>
<feature type="binding site" evidence="19">
    <location>
        <position position="828"/>
    </location>
    <ligand>
        <name>Mn(2+)</name>
        <dbReference type="ChEBI" id="CHEBI:29035"/>
        <label>3</label>
    </ligand>
</feature>
<feature type="binding site" evidence="19">
    <location>
        <position position="129"/>
    </location>
    <ligand>
        <name>ATP</name>
        <dbReference type="ChEBI" id="CHEBI:30616"/>
        <label>1</label>
    </ligand>
</feature>
<dbReference type="InterPro" id="IPR016185">
    <property type="entry name" value="PreATP-grasp_dom_sf"/>
</dbReference>
<dbReference type="NCBIfam" id="TIGR01369">
    <property type="entry name" value="CPSaseII_lrg"/>
    <property type="match status" value="1"/>
</dbReference>
<dbReference type="InterPro" id="IPR036897">
    <property type="entry name" value="CarbamoylP_synth_lsu_oligo_sf"/>
</dbReference>
<comment type="domain">
    <text evidence="19">The large subunit is composed of 2 ATP-grasp domains that are involved in binding the 2 ATP molecules needed for carbamoyl phosphate synthesis. The N-terminal ATP-grasp domain (referred to as the carboxyphosphate synthetic component) catalyzes the ATP-dependent phosphorylation of hydrogencarbonate to carboxyphosphate and the subsequent nucleophilic attack by ammonia to form a carbamate intermediate. The C-terminal ATP-grasp domain (referred to as the carbamoyl phosphate synthetic component) then catalyzes the phosphorylation of carbamate with the second ATP to form the end product carbamoyl phosphate. The reactive and unstable enzyme intermediates are sequentially channeled from one active site to the next through the interior of the protein over a distance of at least 96 A.</text>
</comment>
<dbReference type="SMART" id="SM01096">
    <property type="entry name" value="CPSase_L_D3"/>
    <property type="match status" value="1"/>
</dbReference>
<evidence type="ECO:0000256" key="6">
    <source>
        <dbReference type="ARBA" id="ARBA00022598"/>
    </source>
</evidence>
<name>A0A538SQU0_UNCEI</name>
<comment type="subunit">
    <text evidence="18 19">Composed of two chains; the small (or glutamine) chain promotes the hydrolysis of glutamine to ammonia, which is used by the large (or ammonia) chain to synthesize carbamoyl phosphate. Tetramer of heterodimers (alpha,beta)4.</text>
</comment>
<dbReference type="GO" id="GO:0005524">
    <property type="term" value="F:ATP binding"/>
    <property type="evidence" value="ECO:0007669"/>
    <property type="project" value="UniProtKB-UniRule"/>
</dbReference>
<dbReference type="Proteomes" id="UP000320184">
    <property type="component" value="Unassembled WGS sequence"/>
</dbReference>
<evidence type="ECO:0000256" key="3">
    <source>
        <dbReference type="ARBA" id="ARBA00005077"/>
    </source>
</evidence>